<organism evidence="2 3">
    <name type="scientific">Neobacillus bataviensis</name>
    <dbReference type="NCBI Taxonomy" id="220685"/>
    <lineage>
        <taxon>Bacteria</taxon>
        <taxon>Bacillati</taxon>
        <taxon>Bacillota</taxon>
        <taxon>Bacilli</taxon>
        <taxon>Bacillales</taxon>
        <taxon>Bacillaceae</taxon>
        <taxon>Neobacillus</taxon>
    </lineage>
</organism>
<keyword evidence="1" id="KW-1133">Transmembrane helix</keyword>
<reference evidence="2 3" key="1">
    <citation type="submission" date="2019-06" db="EMBL/GenBank/DDBJ databases">
        <title>Sorghum-associated microbial communities from plants grown in Nebraska, USA.</title>
        <authorList>
            <person name="Schachtman D."/>
        </authorList>
    </citation>
    <scope>NUCLEOTIDE SEQUENCE [LARGE SCALE GENOMIC DNA]</scope>
    <source>
        <strain evidence="2 3">2482</strain>
    </source>
</reference>
<dbReference type="EMBL" id="VIVN01000014">
    <property type="protein sequence ID" value="TWD93605.1"/>
    <property type="molecule type" value="Genomic_DNA"/>
</dbReference>
<keyword evidence="1" id="KW-0812">Transmembrane</keyword>
<proteinExistence type="predicted"/>
<accession>A0A561CQW0</accession>
<protein>
    <submittedName>
        <fullName evidence="2">Gas vesicle protein</fullName>
    </submittedName>
</protein>
<evidence type="ECO:0000313" key="2">
    <source>
        <dbReference type="EMBL" id="TWD93605.1"/>
    </source>
</evidence>
<dbReference type="PANTHER" id="PTHR35792:SF3">
    <property type="entry name" value="IG HYPOTHETICAL 17707"/>
    <property type="match status" value="1"/>
</dbReference>
<sequence>MKVKPFLYGFLTGGLAAGISILLTTPNSGKVTRVKMKRNSQVALNQLQVLKHNLLDLKSSALHATKEGRKQISTFLTDVKIALALWEEEVRPQQQKIQKEIIEMKETIQELDEKLLDNSK</sequence>
<dbReference type="AlphaFoldDB" id="A0A561CQW0"/>
<dbReference type="RefSeq" id="WP_186446601.1">
    <property type="nucleotide sequence ID" value="NZ_VIVN01000014.1"/>
</dbReference>
<evidence type="ECO:0000256" key="1">
    <source>
        <dbReference type="SAM" id="Phobius"/>
    </source>
</evidence>
<comment type="caution">
    <text evidence="2">The sequence shown here is derived from an EMBL/GenBank/DDBJ whole genome shotgun (WGS) entry which is preliminary data.</text>
</comment>
<dbReference type="InterPro" id="IPR052928">
    <property type="entry name" value="Desiccation-related_membrane"/>
</dbReference>
<feature type="transmembrane region" description="Helical" evidence="1">
    <location>
        <begin position="6"/>
        <end position="25"/>
    </location>
</feature>
<keyword evidence="1" id="KW-0472">Membrane</keyword>
<dbReference type="Proteomes" id="UP000319671">
    <property type="component" value="Unassembled WGS sequence"/>
</dbReference>
<dbReference type="PANTHER" id="PTHR35792">
    <property type="entry name" value="GENERAL STRESS PROTEIN"/>
    <property type="match status" value="1"/>
</dbReference>
<name>A0A561CQW0_9BACI</name>
<gene>
    <name evidence="2" type="ORF">FB550_11442</name>
</gene>
<evidence type="ECO:0000313" key="3">
    <source>
        <dbReference type="Proteomes" id="UP000319671"/>
    </source>
</evidence>
<keyword evidence="3" id="KW-1185">Reference proteome</keyword>